<dbReference type="SUPFAM" id="SSF56112">
    <property type="entry name" value="Protein kinase-like (PK-like)"/>
    <property type="match status" value="1"/>
</dbReference>
<keyword evidence="2" id="KW-0677">Repeat</keyword>
<dbReference type="AlphaFoldDB" id="W3WNJ0"/>
<feature type="binding site" evidence="3">
    <location>
        <position position="237"/>
    </location>
    <ligand>
        <name>ATP</name>
        <dbReference type="ChEBI" id="CHEBI:30616"/>
    </ligand>
</feature>
<dbReference type="Gene3D" id="3.80.10.10">
    <property type="entry name" value="Ribonuclease Inhibitor"/>
    <property type="match status" value="1"/>
</dbReference>
<dbReference type="InParanoid" id="W3WNJ0"/>
<name>W3WNJ0_PESFW</name>
<dbReference type="GO" id="GO:0005737">
    <property type="term" value="C:cytoplasm"/>
    <property type="evidence" value="ECO:0007669"/>
    <property type="project" value="TreeGrafter"/>
</dbReference>
<keyword evidence="1" id="KW-0433">Leucine-rich repeat</keyword>
<keyword evidence="6" id="KW-1185">Reference proteome</keyword>
<organism evidence="5 6">
    <name type="scientific">Pestalotiopsis fici (strain W106-1 / CGMCC3.15140)</name>
    <dbReference type="NCBI Taxonomy" id="1229662"/>
    <lineage>
        <taxon>Eukaryota</taxon>
        <taxon>Fungi</taxon>
        <taxon>Dikarya</taxon>
        <taxon>Ascomycota</taxon>
        <taxon>Pezizomycotina</taxon>
        <taxon>Sordariomycetes</taxon>
        <taxon>Xylariomycetidae</taxon>
        <taxon>Amphisphaeriales</taxon>
        <taxon>Sporocadaceae</taxon>
        <taxon>Pestalotiopsis</taxon>
    </lineage>
</organism>
<dbReference type="OrthoDB" id="1668230at2759"/>
<keyword evidence="3" id="KW-0547">Nucleotide-binding</keyword>
<dbReference type="Gene3D" id="1.10.510.10">
    <property type="entry name" value="Transferase(Phosphotransferase) domain 1"/>
    <property type="match status" value="1"/>
</dbReference>
<accession>W3WNJ0</accession>
<dbReference type="InterPro" id="IPR011009">
    <property type="entry name" value="Kinase-like_dom_sf"/>
</dbReference>
<dbReference type="Pfam" id="PF00560">
    <property type="entry name" value="LRR_1"/>
    <property type="match status" value="1"/>
</dbReference>
<dbReference type="KEGG" id="pfy:PFICI_13191"/>
<reference evidence="6" key="1">
    <citation type="journal article" date="2015" name="BMC Genomics">
        <title>Genomic and transcriptomic analysis of the endophytic fungus Pestalotiopsis fici reveals its lifestyle and high potential for synthesis of natural products.</title>
        <authorList>
            <person name="Wang X."/>
            <person name="Zhang X."/>
            <person name="Liu L."/>
            <person name="Xiang M."/>
            <person name="Wang W."/>
            <person name="Sun X."/>
            <person name="Che Y."/>
            <person name="Guo L."/>
            <person name="Liu G."/>
            <person name="Guo L."/>
            <person name="Wang C."/>
            <person name="Yin W.B."/>
            <person name="Stadler M."/>
            <person name="Zhang X."/>
            <person name="Liu X."/>
        </authorList>
    </citation>
    <scope>NUCLEOTIDE SEQUENCE [LARGE SCALE GENOMIC DNA]</scope>
    <source>
        <strain evidence="6">W106-1 / CGMCC3.15140</strain>
    </source>
</reference>
<dbReference type="PANTHER" id="PTHR48051:SF1">
    <property type="entry name" value="RAS SUPPRESSOR PROTEIN 1"/>
    <property type="match status" value="1"/>
</dbReference>
<dbReference type="InterPro" id="IPR017441">
    <property type="entry name" value="Protein_kinase_ATP_BS"/>
</dbReference>
<gene>
    <name evidence="5" type="ORF">PFICI_13191</name>
</gene>
<dbReference type="RefSeq" id="XP_007839963.1">
    <property type="nucleotide sequence ID" value="XM_007841772.1"/>
</dbReference>
<dbReference type="STRING" id="1229662.W3WNJ0"/>
<evidence type="ECO:0000259" key="4">
    <source>
        <dbReference type="PROSITE" id="PS50011"/>
    </source>
</evidence>
<dbReference type="Proteomes" id="UP000030651">
    <property type="component" value="Unassembled WGS sequence"/>
</dbReference>
<evidence type="ECO:0000313" key="6">
    <source>
        <dbReference type="Proteomes" id="UP000030651"/>
    </source>
</evidence>
<protein>
    <recommendedName>
        <fullName evidence="4">Protein kinase domain-containing protein</fullName>
    </recommendedName>
</protein>
<evidence type="ECO:0000313" key="5">
    <source>
        <dbReference type="EMBL" id="ETS74707.1"/>
    </source>
</evidence>
<dbReference type="GO" id="GO:0004672">
    <property type="term" value="F:protein kinase activity"/>
    <property type="evidence" value="ECO:0007669"/>
    <property type="project" value="InterPro"/>
</dbReference>
<proteinExistence type="predicted"/>
<dbReference type="GeneID" id="19278204"/>
<evidence type="ECO:0000256" key="3">
    <source>
        <dbReference type="PROSITE-ProRule" id="PRU10141"/>
    </source>
</evidence>
<dbReference type="eggNOG" id="KOG0619">
    <property type="taxonomic scope" value="Eukaryota"/>
</dbReference>
<dbReference type="InterPro" id="IPR001611">
    <property type="entry name" value="Leu-rich_rpt"/>
</dbReference>
<dbReference type="OMA" id="MVGFKAN"/>
<feature type="domain" description="Protein kinase" evidence="4">
    <location>
        <begin position="206"/>
        <end position="443"/>
    </location>
</feature>
<dbReference type="SUPFAM" id="SSF52058">
    <property type="entry name" value="L domain-like"/>
    <property type="match status" value="1"/>
</dbReference>
<dbReference type="InterPro" id="IPR032675">
    <property type="entry name" value="LRR_dom_sf"/>
</dbReference>
<dbReference type="PROSITE" id="PS51450">
    <property type="entry name" value="LRR"/>
    <property type="match status" value="1"/>
</dbReference>
<dbReference type="PROSITE" id="PS00107">
    <property type="entry name" value="PROTEIN_KINASE_ATP"/>
    <property type="match status" value="1"/>
</dbReference>
<dbReference type="InterPro" id="IPR001245">
    <property type="entry name" value="Ser-Thr/Tyr_kinase_cat_dom"/>
</dbReference>
<dbReference type="InterPro" id="IPR050216">
    <property type="entry name" value="LRR_domain-containing"/>
</dbReference>
<dbReference type="EMBL" id="KI912119">
    <property type="protein sequence ID" value="ETS74707.1"/>
    <property type="molecule type" value="Genomic_DNA"/>
</dbReference>
<dbReference type="Pfam" id="PF13855">
    <property type="entry name" value="LRR_8"/>
    <property type="match status" value="1"/>
</dbReference>
<dbReference type="PROSITE" id="PS50011">
    <property type="entry name" value="PROTEIN_KINASE_DOM"/>
    <property type="match status" value="1"/>
</dbReference>
<dbReference type="PANTHER" id="PTHR48051">
    <property type="match status" value="1"/>
</dbReference>
<dbReference type="Pfam" id="PF07714">
    <property type="entry name" value="PK_Tyr_Ser-Thr"/>
    <property type="match status" value="1"/>
</dbReference>
<evidence type="ECO:0000256" key="1">
    <source>
        <dbReference type="ARBA" id="ARBA00022614"/>
    </source>
</evidence>
<keyword evidence="3" id="KW-0067">ATP-binding</keyword>
<dbReference type="GO" id="GO:0005524">
    <property type="term" value="F:ATP binding"/>
    <property type="evidence" value="ECO:0007669"/>
    <property type="project" value="UniProtKB-UniRule"/>
</dbReference>
<evidence type="ECO:0000256" key="2">
    <source>
        <dbReference type="ARBA" id="ARBA00022737"/>
    </source>
</evidence>
<dbReference type="InterPro" id="IPR000719">
    <property type="entry name" value="Prot_kinase_dom"/>
</dbReference>
<dbReference type="HOGENOM" id="CLU_035565_0_0_1"/>
<sequence length="443" mass="48260">MGELVTCPDQESVVEKFKLSVPLDKFPSQILDHAQTLKHLDLSGTGLASLPDIFGQFKSLKIAFFSNCNFEVFPKELAACPELEMVAFRSNRIREIPENALPSRLRWLILTGNKIESLPKSIGKCSRLQKCMLSGNLLRELPDEMSSCHKLGLLRLSANRIENLPSWLFEMPELGFLSFAGNPCSSERPEAASAAQALAKVPWSDVETRELLGEGASGSIFRGDWTCAGESRPVAVKLFKGDITSDGTPLDEMRACMDAGSHSNLIDPLGEILGHPEKKGLLMQLIPSVYKTLGLPPSMETCTRDCFLPTTTLTPHQGLRILQGIASAAAHLHKRGIAHGDLYAHNILYKDEGHALLGDFGAASIYKDYAVEGLEVLAFGHLMEDVKNLIEVGHSESESWVLVADEMASLHTACANTSVTARPSFGSIEHELGGLLSKILSVK</sequence>
<dbReference type="eggNOG" id="KOG0594">
    <property type="taxonomic scope" value="Eukaryota"/>
</dbReference>
<dbReference type="Gene3D" id="3.30.200.20">
    <property type="entry name" value="Phosphorylase Kinase, domain 1"/>
    <property type="match status" value="1"/>
</dbReference>